<feature type="domain" description="Gfo/Idh/MocA-like oxidoreductase bacterial type C-terminal" evidence="2">
    <location>
        <begin position="359"/>
        <end position="447"/>
    </location>
</feature>
<protein>
    <submittedName>
        <fullName evidence="3">Oxidoreductase</fullName>
    </submittedName>
</protein>
<evidence type="ECO:0000313" key="4">
    <source>
        <dbReference type="Proteomes" id="UP000635885"/>
    </source>
</evidence>
<evidence type="ECO:0000259" key="1">
    <source>
        <dbReference type="Pfam" id="PF01408"/>
    </source>
</evidence>
<dbReference type="Gene3D" id="3.30.360.10">
    <property type="entry name" value="Dihydrodipicolinate Reductase, domain 2"/>
    <property type="match status" value="1"/>
</dbReference>
<reference evidence="4" key="1">
    <citation type="journal article" date="2019" name="Int. J. Syst. Evol. Microbiol.">
        <title>The Global Catalogue of Microorganisms (GCM) 10K type strain sequencing project: providing services to taxonomists for standard genome sequencing and annotation.</title>
        <authorList>
            <consortium name="The Broad Institute Genomics Platform"/>
            <consortium name="The Broad Institute Genome Sequencing Center for Infectious Disease"/>
            <person name="Wu L."/>
            <person name="Ma J."/>
        </authorList>
    </citation>
    <scope>NUCLEOTIDE SEQUENCE [LARGE SCALE GENOMIC DNA]</scope>
    <source>
        <strain evidence="4">CGMCC 1.12479</strain>
    </source>
</reference>
<dbReference type="SUPFAM" id="SSF55347">
    <property type="entry name" value="Glyceraldehyde-3-phosphate dehydrogenase-like, C-terminal domain"/>
    <property type="match status" value="1"/>
</dbReference>
<dbReference type="InterPro" id="IPR000683">
    <property type="entry name" value="Gfo/Idh/MocA-like_OxRdtase_N"/>
</dbReference>
<dbReference type="Pfam" id="PF19051">
    <property type="entry name" value="GFO_IDH_MocA_C2"/>
    <property type="match status" value="2"/>
</dbReference>
<dbReference type="InterPro" id="IPR006311">
    <property type="entry name" value="TAT_signal"/>
</dbReference>
<dbReference type="InterPro" id="IPR043906">
    <property type="entry name" value="Gfo/Idh/MocA_OxRdtase_bact_C"/>
</dbReference>
<dbReference type="PANTHER" id="PTHR43818">
    <property type="entry name" value="BCDNA.GH03377"/>
    <property type="match status" value="1"/>
</dbReference>
<dbReference type="InterPro" id="IPR019546">
    <property type="entry name" value="TAT_signal_bac_arc"/>
</dbReference>
<evidence type="ECO:0000313" key="3">
    <source>
        <dbReference type="EMBL" id="GGC44385.1"/>
    </source>
</evidence>
<feature type="domain" description="Gfo/Idh/MocA-like oxidoreductase bacterial type C-terminal" evidence="2">
    <location>
        <begin position="201"/>
        <end position="263"/>
    </location>
</feature>
<proteinExistence type="predicted"/>
<name>A0ABQ1MWI2_9BACT</name>
<organism evidence="3 4">
    <name type="scientific">Belliella aquatica</name>
    <dbReference type="NCBI Taxonomy" id="1323734"/>
    <lineage>
        <taxon>Bacteria</taxon>
        <taxon>Pseudomonadati</taxon>
        <taxon>Bacteroidota</taxon>
        <taxon>Cytophagia</taxon>
        <taxon>Cytophagales</taxon>
        <taxon>Cyclobacteriaceae</taxon>
        <taxon>Belliella</taxon>
    </lineage>
</organism>
<dbReference type="NCBIfam" id="TIGR01409">
    <property type="entry name" value="TAT_signal_seq"/>
    <property type="match status" value="1"/>
</dbReference>
<accession>A0ABQ1MWI2</accession>
<gene>
    <name evidence="3" type="ORF">GCM10010993_23610</name>
</gene>
<dbReference type="InterPro" id="IPR036291">
    <property type="entry name" value="NAD(P)-bd_dom_sf"/>
</dbReference>
<evidence type="ECO:0000259" key="2">
    <source>
        <dbReference type="Pfam" id="PF19051"/>
    </source>
</evidence>
<dbReference type="RefSeq" id="WP_188443148.1">
    <property type="nucleotide sequence ID" value="NZ_BMFD01000008.1"/>
</dbReference>
<dbReference type="InterPro" id="IPR050463">
    <property type="entry name" value="Gfo/Idh/MocA_oxidrdct_glycsds"/>
</dbReference>
<comment type="caution">
    <text evidence="3">The sequence shown here is derived from an EMBL/GenBank/DDBJ whole genome shotgun (WGS) entry which is preliminary data.</text>
</comment>
<dbReference type="Proteomes" id="UP000635885">
    <property type="component" value="Unassembled WGS sequence"/>
</dbReference>
<dbReference type="Pfam" id="PF01408">
    <property type="entry name" value="GFO_IDH_MocA"/>
    <property type="match status" value="1"/>
</dbReference>
<dbReference type="Gene3D" id="3.40.50.720">
    <property type="entry name" value="NAD(P)-binding Rossmann-like Domain"/>
    <property type="match status" value="1"/>
</dbReference>
<dbReference type="PROSITE" id="PS51318">
    <property type="entry name" value="TAT"/>
    <property type="match status" value="1"/>
</dbReference>
<dbReference type="SUPFAM" id="SSF51735">
    <property type="entry name" value="NAD(P)-binding Rossmann-fold domains"/>
    <property type="match status" value="1"/>
</dbReference>
<sequence length="455" mass="51629">MENQQQGRRSFIKKSAAALALMGLGLPSFGHIQNKQTLKVALIGCGWYGKMDLWRLIQIANVEVVALCDVDQNHLAEANTLLKNRFSGHTPSLYKDYRDLLKSHQLDITIIGTPDHWHALQAIAAMKSGSHIYLQKPISVDVIEGEAVVAAAKKYNKIVQVGLQRRSTPHLIDAKQRIIDTGVLGKISQIEICSYYHMRYNENPPLQEIPSFFDYDLWTGPASLRPFDGLPHKRKWRSFMEYGNGITGDMCVHMLDCVRWMLDLGWPLKISAIGGIFVQKEGKSNIADTQTAIFEYEELNIVWQHRTWGNPEDPEYPWAFKIFGENGYLAGSPFQADFVPLDKDQEKMHWDAVYEKEAFPEDVDEKDIELHAVPATRKHFKNLVDAIKSNTDPVANVMEGHISTACCILANMSMELGRPLSYDPKTMTIPSDSEASALLRRPYRKPWIHPEPDDI</sequence>
<keyword evidence="4" id="KW-1185">Reference proteome</keyword>
<dbReference type="PANTHER" id="PTHR43818:SF5">
    <property type="entry name" value="OXIDOREDUCTASE FAMILY PROTEIN"/>
    <property type="match status" value="1"/>
</dbReference>
<dbReference type="EMBL" id="BMFD01000008">
    <property type="protein sequence ID" value="GGC44385.1"/>
    <property type="molecule type" value="Genomic_DNA"/>
</dbReference>
<feature type="domain" description="Gfo/Idh/MocA-like oxidoreductase N-terminal" evidence="1">
    <location>
        <begin position="38"/>
        <end position="162"/>
    </location>
</feature>